<accession>A0A818U986</accession>
<dbReference type="Gene3D" id="3.30.1520.10">
    <property type="entry name" value="Phox-like domain"/>
    <property type="match status" value="1"/>
</dbReference>
<gene>
    <name evidence="8" type="ORF">OTI717_LOCUS12156</name>
</gene>
<dbReference type="CDD" id="cd06093">
    <property type="entry name" value="PX_domain"/>
    <property type="match status" value="1"/>
</dbReference>
<dbReference type="Proteomes" id="UP000663823">
    <property type="component" value="Unassembled WGS sequence"/>
</dbReference>
<evidence type="ECO:0000256" key="2">
    <source>
        <dbReference type="ARBA" id="ARBA00012027"/>
    </source>
</evidence>
<dbReference type="EMBL" id="CAJOAX010001204">
    <property type="protein sequence ID" value="CAF3695252.1"/>
    <property type="molecule type" value="Genomic_DNA"/>
</dbReference>
<feature type="domain" description="PLD phosphodiesterase" evidence="7">
    <location>
        <begin position="311"/>
        <end position="338"/>
    </location>
</feature>
<keyword evidence="3" id="KW-0677">Repeat</keyword>
<dbReference type="EC" id="3.1.4.4" evidence="2"/>
<dbReference type="SUPFAM" id="SSF64268">
    <property type="entry name" value="PX domain"/>
    <property type="match status" value="1"/>
</dbReference>
<dbReference type="InterPro" id="IPR001683">
    <property type="entry name" value="PX_dom"/>
</dbReference>
<dbReference type="AlphaFoldDB" id="A0A818U986"/>
<dbReference type="SMART" id="SM00155">
    <property type="entry name" value="PLDc"/>
    <property type="match status" value="1"/>
</dbReference>
<dbReference type="SUPFAM" id="SSF56024">
    <property type="entry name" value="Phospholipase D/nuclease"/>
    <property type="match status" value="1"/>
</dbReference>
<evidence type="ECO:0000256" key="1">
    <source>
        <dbReference type="ARBA" id="ARBA00000798"/>
    </source>
</evidence>
<keyword evidence="5" id="KW-0442">Lipid degradation</keyword>
<dbReference type="PANTHER" id="PTHR18896:SF76">
    <property type="entry name" value="PHOSPHOLIPASE"/>
    <property type="match status" value="1"/>
</dbReference>
<reference evidence="8" key="1">
    <citation type="submission" date="2021-02" db="EMBL/GenBank/DDBJ databases">
        <authorList>
            <person name="Nowell W R."/>
        </authorList>
    </citation>
    <scope>NUCLEOTIDE SEQUENCE</scope>
</reference>
<evidence type="ECO:0000256" key="5">
    <source>
        <dbReference type="ARBA" id="ARBA00022963"/>
    </source>
</evidence>
<dbReference type="GO" id="GO:0009395">
    <property type="term" value="P:phospholipid catabolic process"/>
    <property type="evidence" value="ECO:0007669"/>
    <property type="project" value="TreeGrafter"/>
</dbReference>
<sequence>IQDKNNEYPYFPATNDQTPLTNDSIIEERCRILVDYFNKVLRHPKFRAHPAMREFFNVSCLSFIHGLSVSRKEGYLSEVSNDYYCDQHVLFPTQYLCNLCKCHDGPKWFIIKDSYIVDIRPDTHEVCFPMLVDRGFQVSTVNDNNIKISNLQRTLVIKCRTTYDCNEWTQDLLNLIEQANDFVSTKQSRFNSYAPVRENQLAYWFINGKSYMEAVAKALLTAKDEVFITDWWLSPELLLIRPTDDETYRLDNILGRIADAGVRVYVMLFKEISFAVALNSLYTKKTLVSKSTKGFIKVIRHPDRNTTDGVLLWSHHEKMVVIDQKIAFVGGIDLCYGRWDDEYMRLVDLGKKNDTTLKSPFDIAAEKAASGGKETVEAAQITTTQMAEQAGEIPIKSIKCLRAAFNPLNEVNEDVKLPASTDANETTYDMKLIAGNWIQSTLTKENNPNVKDTQVTNDGKTIRQLTPGLQNLVQTIRKDDEDSDDEKILEEQQSITTSTHDIDIKHRYFIGKDYSNAYEKDFKELHDYRTDYITRTLVPRMPWHDEALVVFGQTARDVARHFIQRWNIHKVS</sequence>
<dbReference type="InterPro" id="IPR015679">
    <property type="entry name" value="PLipase_D_fam"/>
</dbReference>
<evidence type="ECO:0000259" key="7">
    <source>
        <dbReference type="PROSITE" id="PS50035"/>
    </source>
</evidence>
<organism evidence="8 9">
    <name type="scientific">Rotaria sordida</name>
    <dbReference type="NCBI Taxonomy" id="392033"/>
    <lineage>
        <taxon>Eukaryota</taxon>
        <taxon>Metazoa</taxon>
        <taxon>Spiralia</taxon>
        <taxon>Gnathifera</taxon>
        <taxon>Rotifera</taxon>
        <taxon>Eurotatoria</taxon>
        <taxon>Bdelloidea</taxon>
        <taxon>Philodinida</taxon>
        <taxon>Philodinidae</taxon>
        <taxon>Rotaria</taxon>
    </lineage>
</organism>
<evidence type="ECO:0000256" key="4">
    <source>
        <dbReference type="ARBA" id="ARBA00022801"/>
    </source>
</evidence>
<keyword evidence="6" id="KW-0443">Lipid metabolism</keyword>
<evidence type="ECO:0000313" key="8">
    <source>
        <dbReference type="EMBL" id="CAF3695252.1"/>
    </source>
</evidence>
<dbReference type="GO" id="GO:0060627">
    <property type="term" value="P:regulation of vesicle-mediated transport"/>
    <property type="evidence" value="ECO:0007669"/>
    <property type="project" value="TreeGrafter"/>
</dbReference>
<dbReference type="PROSITE" id="PS50035">
    <property type="entry name" value="PLD"/>
    <property type="match status" value="1"/>
</dbReference>
<comment type="catalytic activity">
    <reaction evidence="1">
        <text>a 1,2-diacyl-sn-glycero-3-phosphocholine + H2O = a 1,2-diacyl-sn-glycero-3-phosphate + choline + H(+)</text>
        <dbReference type="Rhea" id="RHEA:14445"/>
        <dbReference type="ChEBI" id="CHEBI:15354"/>
        <dbReference type="ChEBI" id="CHEBI:15377"/>
        <dbReference type="ChEBI" id="CHEBI:15378"/>
        <dbReference type="ChEBI" id="CHEBI:57643"/>
        <dbReference type="ChEBI" id="CHEBI:58608"/>
        <dbReference type="EC" id="3.1.4.4"/>
    </reaction>
</comment>
<dbReference type="GO" id="GO:0004630">
    <property type="term" value="F:phospholipase D activity"/>
    <property type="evidence" value="ECO:0007669"/>
    <property type="project" value="UniProtKB-EC"/>
</dbReference>
<dbReference type="GO" id="GO:0035091">
    <property type="term" value="F:phosphatidylinositol binding"/>
    <property type="evidence" value="ECO:0007669"/>
    <property type="project" value="InterPro"/>
</dbReference>
<name>A0A818U986_9BILA</name>
<evidence type="ECO:0000256" key="6">
    <source>
        <dbReference type="ARBA" id="ARBA00023098"/>
    </source>
</evidence>
<dbReference type="Pfam" id="PF00787">
    <property type="entry name" value="PX"/>
    <property type="match status" value="1"/>
</dbReference>
<dbReference type="Gene3D" id="3.30.870.10">
    <property type="entry name" value="Endonuclease Chain A"/>
    <property type="match status" value="1"/>
</dbReference>
<dbReference type="PANTHER" id="PTHR18896">
    <property type="entry name" value="PHOSPHOLIPASE D"/>
    <property type="match status" value="1"/>
</dbReference>
<proteinExistence type="predicted"/>
<protein>
    <recommendedName>
        <fullName evidence="2">phospholipase D</fullName>
        <ecNumber evidence="2">3.1.4.4</ecNumber>
    </recommendedName>
</protein>
<evidence type="ECO:0000313" key="9">
    <source>
        <dbReference type="Proteomes" id="UP000663823"/>
    </source>
</evidence>
<comment type="caution">
    <text evidence="8">The sequence shown here is derived from an EMBL/GenBank/DDBJ whole genome shotgun (WGS) entry which is preliminary data.</text>
</comment>
<feature type="non-terminal residue" evidence="8">
    <location>
        <position position="1"/>
    </location>
</feature>
<dbReference type="Pfam" id="PF00614">
    <property type="entry name" value="PLDc"/>
    <property type="match status" value="1"/>
</dbReference>
<dbReference type="InterPro" id="IPR036871">
    <property type="entry name" value="PX_dom_sf"/>
</dbReference>
<keyword evidence="4" id="KW-0378">Hydrolase</keyword>
<dbReference type="InterPro" id="IPR001736">
    <property type="entry name" value="PLipase_D/transphosphatidylase"/>
</dbReference>
<evidence type="ECO:0000256" key="3">
    <source>
        <dbReference type="ARBA" id="ARBA00022737"/>
    </source>
</evidence>